<dbReference type="Pfam" id="PF13977">
    <property type="entry name" value="TetR_C_6"/>
    <property type="match status" value="1"/>
</dbReference>
<keyword evidence="2" id="KW-0805">Transcription regulation</keyword>
<gene>
    <name evidence="7" type="ORF">GCM10009754_66500</name>
</gene>
<name>A0ABP5DLX0_9PSEU</name>
<evidence type="ECO:0000259" key="6">
    <source>
        <dbReference type="PROSITE" id="PS50977"/>
    </source>
</evidence>
<dbReference type="SUPFAM" id="SSF46689">
    <property type="entry name" value="Homeodomain-like"/>
    <property type="match status" value="1"/>
</dbReference>
<evidence type="ECO:0000313" key="7">
    <source>
        <dbReference type="EMBL" id="GAA1980595.1"/>
    </source>
</evidence>
<feature type="domain" description="HTH tetR-type" evidence="6">
    <location>
        <begin position="8"/>
        <end position="68"/>
    </location>
</feature>
<dbReference type="InterPro" id="IPR050109">
    <property type="entry name" value="HTH-type_TetR-like_transc_reg"/>
</dbReference>
<dbReference type="Gene3D" id="1.10.357.10">
    <property type="entry name" value="Tetracycline Repressor, domain 2"/>
    <property type="match status" value="1"/>
</dbReference>
<dbReference type="InterPro" id="IPR001647">
    <property type="entry name" value="HTH_TetR"/>
</dbReference>
<dbReference type="PANTHER" id="PTHR30055:SF234">
    <property type="entry name" value="HTH-TYPE TRANSCRIPTIONAL REGULATOR BETI"/>
    <property type="match status" value="1"/>
</dbReference>
<dbReference type="PROSITE" id="PS50977">
    <property type="entry name" value="HTH_TETR_2"/>
    <property type="match status" value="1"/>
</dbReference>
<evidence type="ECO:0000256" key="3">
    <source>
        <dbReference type="ARBA" id="ARBA00023125"/>
    </source>
</evidence>
<evidence type="ECO:0000313" key="8">
    <source>
        <dbReference type="Proteomes" id="UP001501116"/>
    </source>
</evidence>
<sequence>MPKHVDHDARRHRIADAVCDLIADRGIEGVTLRDVAARAEVSMGAVQRAFPTGDLMLGFALDHVIAKTQERGARRIDASGSKGSAKTLLTITLQEMALAGAGRRADAAVWLTFAAAAAVREDFAAVLRAHHEKGHELLAWLIGYGQDTGEVRPDLDAADEARAVQTFVDGITQHFALGFVTTESAHRLIDDHLRGWWASRDAETRS</sequence>
<feature type="DNA-binding region" description="H-T-H motif" evidence="5">
    <location>
        <begin position="31"/>
        <end position="50"/>
    </location>
</feature>
<evidence type="ECO:0000256" key="2">
    <source>
        <dbReference type="ARBA" id="ARBA00023015"/>
    </source>
</evidence>
<dbReference type="Pfam" id="PF00440">
    <property type="entry name" value="TetR_N"/>
    <property type="match status" value="1"/>
</dbReference>
<reference evidence="8" key="1">
    <citation type="journal article" date="2019" name="Int. J. Syst. Evol. Microbiol.">
        <title>The Global Catalogue of Microorganisms (GCM) 10K type strain sequencing project: providing services to taxonomists for standard genome sequencing and annotation.</title>
        <authorList>
            <consortium name="The Broad Institute Genomics Platform"/>
            <consortium name="The Broad Institute Genome Sequencing Center for Infectious Disease"/>
            <person name="Wu L."/>
            <person name="Ma J."/>
        </authorList>
    </citation>
    <scope>NUCLEOTIDE SEQUENCE [LARGE SCALE GENOMIC DNA]</scope>
    <source>
        <strain evidence="8">JCM 14545</strain>
    </source>
</reference>
<dbReference type="InterPro" id="IPR036271">
    <property type="entry name" value="Tet_transcr_reg_TetR-rel_C_sf"/>
</dbReference>
<dbReference type="InterPro" id="IPR039538">
    <property type="entry name" value="BetI_C"/>
</dbReference>
<dbReference type="PANTHER" id="PTHR30055">
    <property type="entry name" value="HTH-TYPE TRANSCRIPTIONAL REGULATOR RUTR"/>
    <property type="match status" value="1"/>
</dbReference>
<evidence type="ECO:0000256" key="4">
    <source>
        <dbReference type="ARBA" id="ARBA00023163"/>
    </source>
</evidence>
<comment type="caution">
    <text evidence="7">The sequence shown here is derived from an EMBL/GenBank/DDBJ whole genome shotgun (WGS) entry which is preliminary data.</text>
</comment>
<accession>A0ABP5DLX0</accession>
<dbReference type="InterPro" id="IPR009057">
    <property type="entry name" value="Homeodomain-like_sf"/>
</dbReference>
<evidence type="ECO:0000256" key="1">
    <source>
        <dbReference type="ARBA" id="ARBA00022491"/>
    </source>
</evidence>
<evidence type="ECO:0000256" key="5">
    <source>
        <dbReference type="PROSITE-ProRule" id="PRU00335"/>
    </source>
</evidence>
<proteinExistence type="predicted"/>
<keyword evidence="1" id="KW-0678">Repressor</keyword>
<organism evidence="7 8">
    <name type="scientific">Amycolatopsis minnesotensis</name>
    <dbReference type="NCBI Taxonomy" id="337894"/>
    <lineage>
        <taxon>Bacteria</taxon>
        <taxon>Bacillati</taxon>
        <taxon>Actinomycetota</taxon>
        <taxon>Actinomycetes</taxon>
        <taxon>Pseudonocardiales</taxon>
        <taxon>Pseudonocardiaceae</taxon>
        <taxon>Amycolatopsis</taxon>
    </lineage>
</organism>
<dbReference type="SUPFAM" id="SSF48498">
    <property type="entry name" value="Tetracyclin repressor-like, C-terminal domain"/>
    <property type="match status" value="1"/>
</dbReference>
<dbReference type="Proteomes" id="UP001501116">
    <property type="component" value="Unassembled WGS sequence"/>
</dbReference>
<dbReference type="EMBL" id="BAAANN010000033">
    <property type="protein sequence ID" value="GAA1980595.1"/>
    <property type="molecule type" value="Genomic_DNA"/>
</dbReference>
<keyword evidence="4" id="KW-0804">Transcription</keyword>
<keyword evidence="3 5" id="KW-0238">DNA-binding</keyword>
<keyword evidence="8" id="KW-1185">Reference proteome</keyword>
<dbReference type="RefSeq" id="WP_344428146.1">
    <property type="nucleotide sequence ID" value="NZ_BAAANN010000033.1"/>
</dbReference>
<protein>
    <recommendedName>
        <fullName evidence="6">HTH tetR-type domain-containing protein</fullName>
    </recommendedName>
</protein>